<proteinExistence type="predicted"/>
<evidence type="ECO:0000313" key="1">
    <source>
        <dbReference type="EMBL" id="KAL2838200.1"/>
    </source>
</evidence>
<reference evidence="1 2" key="1">
    <citation type="submission" date="2024-07" db="EMBL/GenBank/DDBJ databases">
        <title>Section-level genome sequencing and comparative genomics of Aspergillus sections Usti and Cavernicolus.</title>
        <authorList>
            <consortium name="Lawrence Berkeley National Laboratory"/>
            <person name="Nybo J.L."/>
            <person name="Vesth T.C."/>
            <person name="Theobald S."/>
            <person name="Frisvad J.C."/>
            <person name="Larsen T.O."/>
            <person name="Kjaerboelling I."/>
            <person name="Rothschild-Mancinelli K."/>
            <person name="Lyhne E.K."/>
            <person name="Kogle M.E."/>
            <person name="Barry K."/>
            <person name="Clum A."/>
            <person name="Na H."/>
            <person name="Ledsgaard L."/>
            <person name="Lin J."/>
            <person name="Lipzen A."/>
            <person name="Kuo A."/>
            <person name="Riley R."/>
            <person name="Mondo S."/>
            <person name="LaButti K."/>
            <person name="Haridas S."/>
            <person name="Pangalinan J."/>
            <person name="Salamov A.A."/>
            <person name="Simmons B.A."/>
            <person name="Magnuson J.K."/>
            <person name="Chen J."/>
            <person name="Drula E."/>
            <person name="Henrissat B."/>
            <person name="Wiebenga A."/>
            <person name="Lubbers R.J."/>
            <person name="Gomes A.C."/>
            <person name="Macurrencykelacurrency M.R."/>
            <person name="Stajich J."/>
            <person name="Grigoriev I.V."/>
            <person name="Mortensen U.H."/>
            <person name="De vries R.P."/>
            <person name="Baker S.E."/>
            <person name="Andersen M.R."/>
        </authorList>
    </citation>
    <scope>NUCLEOTIDE SEQUENCE [LARGE SCALE GENOMIC DNA]</scope>
    <source>
        <strain evidence="1 2">CBS 756.74</strain>
    </source>
</reference>
<dbReference type="RefSeq" id="XP_070892898.1">
    <property type="nucleotide sequence ID" value="XM_071047258.1"/>
</dbReference>
<dbReference type="EMBL" id="JBFXLR010000087">
    <property type="protein sequence ID" value="KAL2838200.1"/>
    <property type="molecule type" value="Genomic_DNA"/>
</dbReference>
<dbReference type="GeneID" id="98162422"/>
<protein>
    <recommendedName>
        <fullName evidence="3">F-box domain-containing protein</fullName>
    </recommendedName>
</protein>
<sequence>MSDSEIDSALALSFEQLELAPYQFGRVPPYLRLPQELIDLINVYVTGGRPDRPHYFGSVDPGLCLVNKQWNRIFAPLLYTQFQYHGNINKLHTLWRFLRTLVESPRLAGYVQELWLTTSEILEPFHPADTEEANKFIAQYFQMPIPDDLPIDHPPADKRLRAFWTRFWKAAYGRCLLSPESDVDHRYTAARDSGRPRLRGLSVGERARVYLDPLTALVIGHCPNLRRLSYDILNVSDDTPDALDRMVSCATGFHTSAWTLRRRGEETPIKPLQKLQVLSPRRGPIQTGFQQPGRGTGASELTVLNDDTTGLLSAPKHRARAIERLTITGTYLYRSKIISDYTRNLRQLSLNLVNGFAREAEHKGGPNGPRVWKEAWEMLRRFKDTLEYLDLYQPPFKMKPCAPALFDHSCAGRYGRELMPFCPPLAEFKNLRQLNLPPLGLHGYQCDHPDGQKFRNHLPPNLESIGIYTDRGKWVQQYFHYLDTELEGIALEGSRAGGRLRAVVCDSTHAGRIDTHGLQAACAANGIFYSGEGDKYLSYCGRESLWRDIVDSELCGDPKERFEKRDPGRVIPRGMVVNDIPGRLREEVPFYL</sequence>
<organism evidence="1 2">
    <name type="scientific">Aspergillus pseudodeflectus</name>
    <dbReference type="NCBI Taxonomy" id="176178"/>
    <lineage>
        <taxon>Eukaryota</taxon>
        <taxon>Fungi</taxon>
        <taxon>Dikarya</taxon>
        <taxon>Ascomycota</taxon>
        <taxon>Pezizomycotina</taxon>
        <taxon>Eurotiomycetes</taxon>
        <taxon>Eurotiomycetidae</taxon>
        <taxon>Eurotiales</taxon>
        <taxon>Aspergillaceae</taxon>
        <taxon>Aspergillus</taxon>
        <taxon>Aspergillus subgen. Nidulantes</taxon>
    </lineage>
</organism>
<evidence type="ECO:0008006" key="3">
    <source>
        <dbReference type="Google" id="ProtNLM"/>
    </source>
</evidence>
<keyword evidence="2" id="KW-1185">Reference proteome</keyword>
<comment type="caution">
    <text evidence="1">The sequence shown here is derived from an EMBL/GenBank/DDBJ whole genome shotgun (WGS) entry which is preliminary data.</text>
</comment>
<evidence type="ECO:0000313" key="2">
    <source>
        <dbReference type="Proteomes" id="UP001610444"/>
    </source>
</evidence>
<name>A0ABR4JDU5_9EURO</name>
<gene>
    <name evidence="1" type="ORF">BJX68DRAFT_272693</name>
</gene>
<dbReference type="Proteomes" id="UP001610444">
    <property type="component" value="Unassembled WGS sequence"/>
</dbReference>
<accession>A0ABR4JDU5</accession>